<protein>
    <submittedName>
        <fullName evidence="7">Sugar kinase</fullName>
    </submittedName>
</protein>
<dbReference type="InterPro" id="IPR029056">
    <property type="entry name" value="Ribokinase-like"/>
</dbReference>
<dbReference type="PANTHER" id="PTHR43085">
    <property type="entry name" value="HEXOKINASE FAMILY MEMBER"/>
    <property type="match status" value="1"/>
</dbReference>
<proteinExistence type="inferred from homology"/>
<dbReference type="CDD" id="cd01166">
    <property type="entry name" value="KdgK"/>
    <property type="match status" value="1"/>
</dbReference>
<dbReference type="PROSITE" id="PS00584">
    <property type="entry name" value="PFKB_KINASES_2"/>
    <property type="match status" value="1"/>
</dbReference>
<evidence type="ECO:0000256" key="4">
    <source>
        <dbReference type="ARBA" id="ARBA00022777"/>
    </source>
</evidence>
<evidence type="ECO:0000256" key="2">
    <source>
        <dbReference type="ARBA" id="ARBA00022679"/>
    </source>
</evidence>
<feature type="domain" description="Carbohydrate kinase PfkB" evidence="6">
    <location>
        <begin position="1"/>
        <end position="303"/>
    </location>
</feature>
<dbReference type="Gene3D" id="3.40.1190.20">
    <property type="match status" value="1"/>
</dbReference>
<dbReference type="EMBL" id="JBHUMR010000012">
    <property type="protein sequence ID" value="MFD2617546.1"/>
    <property type="molecule type" value="Genomic_DNA"/>
</dbReference>
<evidence type="ECO:0000256" key="3">
    <source>
        <dbReference type="ARBA" id="ARBA00022741"/>
    </source>
</evidence>
<dbReference type="InterPro" id="IPR050306">
    <property type="entry name" value="PfkB_Carbo_kinase"/>
</dbReference>
<evidence type="ECO:0000259" key="6">
    <source>
        <dbReference type="Pfam" id="PF00294"/>
    </source>
</evidence>
<dbReference type="Pfam" id="PF00294">
    <property type="entry name" value="PfkB"/>
    <property type="match status" value="1"/>
</dbReference>
<dbReference type="GO" id="GO:0016301">
    <property type="term" value="F:kinase activity"/>
    <property type="evidence" value="ECO:0007669"/>
    <property type="project" value="UniProtKB-KW"/>
</dbReference>
<keyword evidence="5" id="KW-0067">ATP-binding</keyword>
<evidence type="ECO:0000256" key="5">
    <source>
        <dbReference type="ARBA" id="ARBA00022840"/>
    </source>
</evidence>
<dbReference type="Proteomes" id="UP001597458">
    <property type="component" value="Unassembled WGS sequence"/>
</dbReference>
<dbReference type="RefSeq" id="WP_141191157.1">
    <property type="nucleotide sequence ID" value="NZ_JBHUMR010000012.1"/>
</dbReference>
<dbReference type="InterPro" id="IPR002173">
    <property type="entry name" value="Carboh/pur_kinase_PfkB_CS"/>
</dbReference>
<gene>
    <name evidence="7" type="ORF">ACFSTF_09545</name>
</gene>
<organism evidence="7 8">
    <name type="scientific">Terrilactibacillus laevilacticus</name>
    <dbReference type="NCBI Taxonomy" id="1380157"/>
    <lineage>
        <taxon>Bacteria</taxon>
        <taxon>Bacillati</taxon>
        <taxon>Bacillota</taxon>
        <taxon>Bacilli</taxon>
        <taxon>Bacillales</taxon>
        <taxon>Bacillaceae</taxon>
        <taxon>Terrilactibacillus</taxon>
    </lineage>
</organism>
<keyword evidence="3" id="KW-0547">Nucleotide-binding</keyword>
<keyword evidence="4 7" id="KW-0418">Kinase</keyword>
<comment type="caution">
    <text evidence="7">The sequence shown here is derived from an EMBL/GenBank/DDBJ whole genome shotgun (WGS) entry which is preliminary data.</text>
</comment>
<accession>A0ABW5PRP5</accession>
<evidence type="ECO:0000313" key="8">
    <source>
        <dbReference type="Proteomes" id="UP001597458"/>
    </source>
</evidence>
<evidence type="ECO:0000256" key="1">
    <source>
        <dbReference type="ARBA" id="ARBA00010688"/>
    </source>
</evidence>
<comment type="similarity">
    <text evidence="1">Belongs to the carbohydrate kinase PfkB family.</text>
</comment>
<keyword evidence="2" id="KW-0808">Transferase</keyword>
<reference evidence="8" key="1">
    <citation type="journal article" date="2019" name="Int. J. Syst. Evol. Microbiol.">
        <title>The Global Catalogue of Microorganisms (GCM) 10K type strain sequencing project: providing services to taxonomists for standard genome sequencing and annotation.</title>
        <authorList>
            <consortium name="The Broad Institute Genomics Platform"/>
            <consortium name="The Broad Institute Genome Sequencing Center for Infectious Disease"/>
            <person name="Wu L."/>
            <person name="Ma J."/>
        </authorList>
    </citation>
    <scope>NUCLEOTIDE SEQUENCE [LARGE SCALE GENOMIC DNA]</scope>
    <source>
        <strain evidence="8">TISTR 2241</strain>
    </source>
</reference>
<name>A0ABW5PRP5_9BACI</name>
<dbReference type="InterPro" id="IPR011611">
    <property type="entry name" value="PfkB_dom"/>
</dbReference>
<evidence type="ECO:0000313" key="7">
    <source>
        <dbReference type="EMBL" id="MFD2617546.1"/>
    </source>
</evidence>
<sequence>MSEIITMGEAMAMFVADDEAPLSQVNHFTKYLAGAEVNVSIGVSRLGHTISYLSQVGRDPFGEYIKCMLEKEHISTDFIKVNDEHPTGFQIKNKTSATDPEVVYFRKNTAASTIDPAFINQFDFTGAKILHVTGIFPALSDETFQATLQAIQKAKQNQMLVTFDPNLRPSLWKSKEDMVRKINLLAEKCDVFMPGFKEAKRLTGLSTKEEIANHYLAKGIKKIIIKLGTTGSYMKEQKTQDSETFVKSFTVQPVDTVGAGDGFAVGILTGLLEGLSPSALLTRANAIGAIQVTHISDNEGLPTRDELDHFIASLSKKGVNSYEVTSGH</sequence>
<dbReference type="PANTHER" id="PTHR43085:SF1">
    <property type="entry name" value="PSEUDOURIDINE KINASE-RELATED"/>
    <property type="match status" value="1"/>
</dbReference>
<dbReference type="SUPFAM" id="SSF53613">
    <property type="entry name" value="Ribokinase-like"/>
    <property type="match status" value="1"/>
</dbReference>
<keyword evidence="8" id="KW-1185">Reference proteome</keyword>